<sequence>MLNINVCKSRTKEAILTIDSLPDDDLTAKDNKLVAPEPVLEPKDIIPAEVSPFKEQLETEEKKSVQVDTKVEKPKEIPAIEQKLEASQNNPELKNNQTKEAILTINGSLSFDDNPEPPVSEPVIPIPTDIPVDCNTDCNTEVVIPPSNEPLEMLDEREPESLSIMPEPIADSTGNVTNEDPVLGETQLDEIAKEMIIPEEIERVEEDPLAEAQSNKITDDKQSKDDEMRRVSREFRPSTERDIIDEVSALSKLMVPDEEMIIPEESERVEEQPAAGEAQSKSTADGHQLTDEDSVNRQSPLLTEEEIDDEPTGL</sequence>
<gene>
    <name evidence="2" type="ORF">DAPPUDRAFT_340710</name>
</gene>
<dbReference type="HOGENOM" id="CLU_889234_0_0_1"/>
<feature type="compositionally biased region" description="Low complexity" evidence="1">
    <location>
        <begin position="121"/>
        <end position="132"/>
    </location>
</feature>
<evidence type="ECO:0000313" key="3">
    <source>
        <dbReference type="Proteomes" id="UP000000305"/>
    </source>
</evidence>
<dbReference type="KEGG" id="dpx:DAPPUDRAFT_340710"/>
<organism evidence="2 3">
    <name type="scientific">Daphnia pulex</name>
    <name type="common">Water flea</name>
    <dbReference type="NCBI Taxonomy" id="6669"/>
    <lineage>
        <taxon>Eukaryota</taxon>
        <taxon>Metazoa</taxon>
        <taxon>Ecdysozoa</taxon>
        <taxon>Arthropoda</taxon>
        <taxon>Crustacea</taxon>
        <taxon>Branchiopoda</taxon>
        <taxon>Diplostraca</taxon>
        <taxon>Cladocera</taxon>
        <taxon>Anomopoda</taxon>
        <taxon>Daphniidae</taxon>
        <taxon>Daphnia</taxon>
    </lineage>
</organism>
<feature type="region of interest" description="Disordered" evidence="1">
    <location>
        <begin position="108"/>
        <end position="132"/>
    </location>
</feature>
<feature type="region of interest" description="Disordered" evidence="1">
    <location>
        <begin position="51"/>
        <end position="70"/>
    </location>
</feature>
<dbReference type="AlphaFoldDB" id="E9I4M1"/>
<dbReference type="Proteomes" id="UP000000305">
    <property type="component" value="Unassembled WGS sequence"/>
</dbReference>
<accession>E9I4M1</accession>
<proteinExistence type="predicted"/>
<feature type="non-terminal residue" evidence="2">
    <location>
        <position position="314"/>
    </location>
</feature>
<evidence type="ECO:0000313" key="2">
    <source>
        <dbReference type="EMBL" id="EFX61059.1"/>
    </source>
</evidence>
<dbReference type="STRING" id="6669.E9I4M1"/>
<feature type="region of interest" description="Disordered" evidence="1">
    <location>
        <begin position="197"/>
        <end position="314"/>
    </location>
</feature>
<feature type="compositionally biased region" description="Acidic residues" evidence="1">
    <location>
        <begin position="197"/>
        <end position="209"/>
    </location>
</feature>
<feature type="compositionally biased region" description="Basic and acidic residues" evidence="1">
    <location>
        <begin position="55"/>
        <end position="70"/>
    </location>
</feature>
<name>E9I4M1_DAPPU</name>
<dbReference type="InParanoid" id="E9I4M1"/>
<protein>
    <submittedName>
        <fullName evidence="2">Uncharacterized protein</fullName>
    </submittedName>
</protein>
<dbReference type="EMBL" id="GL735103">
    <property type="protein sequence ID" value="EFX61059.1"/>
    <property type="molecule type" value="Genomic_DNA"/>
</dbReference>
<evidence type="ECO:0000256" key="1">
    <source>
        <dbReference type="SAM" id="MobiDB-lite"/>
    </source>
</evidence>
<dbReference type="PhylomeDB" id="E9I4M1"/>
<feature type="compositionally biased region" description="Basic and acidic residues" evidence="1">
    <location>
        <begin position="217"/>
        <end position="244"/>
    </location>
</feature>
<reference evidence="2 3" key="1">
    <citation type="journal article" date="2011" name="Science">
        <title>The ecoresponsive genome of Daphnia pulex.</title>
        <authorList>
            <person name="Colbourne J.K."/>
            <person name="Pfrender M.E."/>
            <person name="Gilbert D."/>
            <person name="Thomas W.K."/>
            <person name="Tucker A."/>
            <person name="Oakley T.H."/>
            <person name="Tokishita S."/>
            <person name="Aerts A."/>
            <person name="Arnold G.J."/>
            <person name="Basu M.K."/>
            <person name="Bauer D.J."/>
            <person name="Caceres C.E."/>
            <person name="Carmel L."/>
            <person name="Casola C."/>
            <person name="Choi J.H."/>
            <person name="Detter J.C."/>
            <person name="Dong Q."/>
            <person name="Dusheyko S."/>
            <person name="Eads B.D."/>
            <person name="Frohlich T."/>
            <person name="Geiler-Samerotte K.A."/>
            <person name="Gerlach D."/>
            <person name="Hatcher P."/>
            <person name="Jogdeo S."/>
            <person name="Krijgsveld J."/>
            <person name="Kriventseva E.V."/>
            <person name="Kultz D."/>
            <person name="Laforsch C."/>
            <person name="Lindquist E."/>
            <person name="Lopez J."/>
            <person name="Manak J.R."/>
            <person name="Muller J."/>
            <person name="Pangilinan J."/>
            <person name="Patwardhan R.P."/>
            <person name="Pitluck S."/>
            <person name="Pritham E.J."/>
            <person name="Rechtsteiner A."/>
            <person name="Rho M."/>
            <person name="Rogozin I.B."/>
            <person name="Sakarya O."/>
            <person name="Salamov A."/>
            <person name="Schaack S."/>
            <person name="Shapiro H."/>
            <person name="Shiga Y."/>
            <person name="Skalitzky C."/>
            <person name="Smith Z."/>
            <person name="Souvorov A."/>
            <person name="Sung W."/>
            <person name="Tang Z."/>
            <person name="Tsuchiya D."/>
            <person name="Tu H."/>
            <person name="Vos H."/>
            <person name="Wang M."/>
            <person name="Wolf Y.I."/>
            <person name="Yamagata H."/>
            <person name="Yamada T."/>
            <person name="Ye Y."/>
            <person name="Shaw J.R."/>
            <person name="Andrews J."/>
            <person name="Crease T.J."/>
            <person name="Tang H."/>
            <person name="Lucas S.M."/>
            <person name="Robertson H.M."/>
            <person name="Bork P."/>
            <person name="Koonin E.V."/>
            <person name="Zdobnov E.M."/>
            <person name="Grigoriev I.V."/>
            <person name="Lynch M."/>
            <person name="Boore J.L."/>
        </authorList>
    </citation>
    <scope>NUCLEOTIDE SEQUENCE [LARGE SCALE GENOMIC DNA]</scope>
</reference>
<keyword evidence="3" id="KW-1185">Reference proteome</keyword>
<feature type="compositionally biased region" description="Acidic residues" evidence="1">
    <location>
        <begin position="303"/>
        <end position="314"/>
    </location>
</feature>